<proteinExistence type="predicted"/>
<keyword evidence="3" id="KW-1185">Reference proteome</keyword>
<dbReference type="Pfam" id="PF13860">
    <property type="entry name" value="FlgD_ig"/>
    <property type="match status" value="1"/>
</dbReference>
<gene>
    <name evidence="2" type="ordered locus">CLOAM1008</name>
</gene>
<feature type="domain" description="FlgD/Vpr Ig-like" evidence="1">
    <location>
        <begin position="519"/>
        <end position="583"/>
    </location>
</feature>
<dbReference type="OrthoDB" id="1056765at2"/>
<dbReference type="HOGENOM" id="CLU_459082_0_0_0"/>
<dbReference type="KEGG" id="caci:CLOAM1008"/>
<reference evidence="2 3" key="1">
    <citation type="journal article" date="2008" name="J. Bacteriol.">
        <title>'Candidatus Cloacamonas acidaminovorans': genome sequence reconstruction provides a first glimpse of a new bacterial division.</title>
        <authorList>
            <person name="Pelletier E."/>
            <person name="Kreimeyer A."/>
            <person name="Bocs S."/>
            <person name="Rouy Z."/>
            <person name="Gyapay G."/>
            <person name="Chouari R."/>
            <person name="Riviere D."/>
            <person name="Ganesan A."/>
            <person name="Daegelen P."/>
            <person name="Sghir A."/>
            <person name="Cohen G.N."/>
            <person name="Medigue C."/>
            <person name="Weissenbach J."/>
            <person name="Le Paslier D."/>
        </authorList>
    </citation>
    <scope>NUCLEOTIDE SEQUENCE [LARGE SCALE GENOMIC DNA]</scope>
    <source>
        <strain evidence="3">Evry</strain>
    </source>
</reference>
<dbReference type="STRING" id="459349.CLOAM1008"/>
<dbReference type="AlphaFoldDB" id="B0VHR5"/>
<dbReference type="Gene3D" id="2.60.40.10">
    <property type="entry name" value="Immunoglobulins"/>
    <property type="match status" value="1"/>
</dbReference>
<dbReference type="EMBL" id="CU466930">
    <property type="protein sequence ID" value="CAO80880.1"/>
    <property type="molecule type" value="Genomic_DNA"/>
</dbReference>
<dbReference type="Gene3D" id="2.60.40.4070">
    <property type="match status" value="1"/>
</dbReference>
<evidence type="ECO:0000259" key="1">
    <source>
        <dbReference type="Pfam" id="PF13860"/>
    </source>
</evidence>
<dbReference type="InterPro" id="IPR026444">
    <property type="entry name" value="Secre_tail"/>
</dbReference>
<dbReference type="eggNOG" id="COG4677">
    <property type="taxonomic scope" value="Bacteria"/>
</dbReference>
<sequence length="594" mass="66945">MKKLLFSSLLIFVIFPLFGGQTKLHSEKEIVLDNSPIVNLCEFKSPSHINMNFDGPPPHYWIDVEPQELSGFYYQGLGPSSSQYFIVSGGGLLDYLYIYAPNNYEISIDDGNYISDQPIKLSPDHDFFSISETPIYVRLKDNLPVGTYNDTVSIISGPISEFVTCSGTVYQPEIVVFNPDLTVFYYYEGYGPSDEQSFTVSGNNLASDIIISPPDHYEISTESGEYFNSQNPITLTPVGGYVSFQNIYVRLKQALVEGEYNEDITVISDYAEPCIINCYGAVGPHFDYLADREYTEKGIKFVINNNCNRGSGYIPQFTNPDLIYTDFTFSVDNSIENWTITMWTDADFGAYYQNEEWHIVDNNGGQVVFNISFASGKGIVEIPVILYKPPTLSVQLSAFILNLNSQYGINVMWISQSETGLNGYYVHRGTVDDLSQATIISPLIRASNTSHQQIYLYTDKDIYEPGTYYYWLEAQDYDGYVTYYGSRSLNYEFGNNGTPDIPLVTGIRSIYPNPFNPSATIMYELEQPANVNIEIYNNRGQIVRSFAIGQKEKGRYKLLWDGTDNSGSVCGTGIYFIKMQAGKESFIKKAALIK</sequence>
<dbReference type="RefSeq" id="WP_015424738.1">
    <property type="nucleotide sequence ID" value="NC_020449.1"/>
</dbReference>
<organism evidence="2 3">
    <name type="scientific">Cloacimonas acidaminovorans (strain Evry)</name>
    <dbReference type="NCBI Taxonomy" id="459349"/>
    <lineage>
        <taxon>Bacteria</taxon>
        <taxon>Pseudomonadati</taxon>
        <taxon>Candidatus Cloacimonadota</taxon>
        <taxon>Candidatus Cloacimonadia</taxon>
        <taxon>Candidatus Cloacimonadales</taxon>
        <taxon>Candidatus Cloacimonadaceae</taxon>
        <taxon>Candidatus Cloacimonas</taxon>
    </lineage>
</organism>
<evidence type="ECO:0000313" key="3">
    <source>
        <dbReference type="Proteomes" id="UP000002019"/>
    </source>
</evidence>
<name>B0VHR5_CLOAI</name>
<dbReference type="InterPro" id="IPR025965">
    <property type="entry name" value="FlgD/Vpr_Ig-like"/>
</dbReference>
<protein>
    <recommendedName>
        <fullName evidence="1">FlgD/Vpr Ig-like domain-containing protein</fullName>
    </recommendedName>
</protein>
<accession>B0VHR5</accession>
<dbReference type="NCBIfam" id="TIGR04183">
    <property type="entry name" value="Por_Secre_tail"/>
    <property type="match status" value="1"/>
</dbReference>
<dbReference type="InterPro" id="IPR013783">
    <property type="entry name" value="Ig-like_fold"/>
</dbReference>
<dbReference type="Proteomes" id="UP000002019">
    <property type="component" value="Chromosome"/>
</dbReference>
<dbReference type="eggNOG" id="COG1404">
    <property type="taxonomic scope" value="Bacteria"/>
</dbReference>
<evidence type="ECO:0000313" key="2">
    <source>
        <dbReference type="EMBL" id="CAO80880.1"/>
    </source>
</evidence>